<dbReference type="GO" id="GO:0010181">
    <property type="term" value="F:FMN binding"/>
    <property type="evidence" value="ECO:0007669"/>
    <property type="project" value="UniProtKB-UniRule"/>
</dbReference>
<dbReference type="Gene3D" id="1.20.990.10">
    <property type="entry name" value="NADPH-cytochrome p450 Reductase, Chain A, domain 3"/>
    <property type="match status" value="1"/>
</dbReference>
<keyword evidence="12 14" id="KW-0408">Iron</keyword>
<evidence type="ECO:0000256" key="1">
    <source>
        <dbReference type="ARBA" id="ARBA00001971"/>
    </source>
</evidence>
<dbReference type="GO" id="GO:0020037">
    <property type="term" value="F:heme binding"/>
    <property type="evidence" value="ECO:0007669"/>
    <property type="project" value="UniProtKB-UniRule"/>
</dbReference>
<dbReference type="InterPro" id="IPR003097">
    <property type="entry name" value="CysJ-like_FAD-binding"/>
</dbReference>
<dbReference type="EC" id="1.14.14.1" evidence="14"/>
<dbReference type="EC" id="1.6.2.4" evidence="14"/>
<dbReference type="PRINTS" id="PR00385">
    <property type="entry name" value="P450"/>
</dbReference>
<dbReference type="Pfam" id="PF00258">
    <property type="entry name" value="Flavodoxin_1"/>
    <property type="match status" value="1"/>
</dbReference>
<dbReference type="CDD" id="cd11068">
    <property type="entry name" value="CYP120A1"/>
    <property type="match status" value="1"/>
</dbReference>
<evidence type="ECO:0000256" key="2">
    <source>
        <dbReference type="ARBA" id="ARBA00010018"/>
    </source>
</evidence>
<dbReference type="Pfam" id="PF00067">
    <property type="entry name" value="p450"/>
    <property type="match status" value="1"/>
</dbReference>
<name>A0AAJ0GHH9_9PEZI</name>
<keyword evidence="8 14" id="KW-0274">FAD</keyword>
<dbReference type="InterPro" id="IPR002401">
    <property type="entry name" value="Cyt_P450_E_grp-I"/>
</dbReference>
<sequence>MACPVASNGGEMPAEHPPVPNGSEKIDEVPIPQPPPEFLLGNLRELDPNFPSRSTQRLADLYGEIVQLQLPGRRLIIVSSQQLADEICDDRLFFKEPGKALREVRALTGDGLFTSAHEDGRVMKREENWWKAHRLLVPAFGPLGLRKMFDDMQDISAQMMLRWDRLGDQHAIDCSDDFTRLAFDTIGLCSFGYRFNEFYSDEAHPFATQMADVLKMSGRRSSRTDLQNILHRWEEQDRQEKVKLMHGLVREIVEERKANPKPDAKDLLNTMLYSVDRESGDTLDEQNVIYNMVTFLVAGHETTSGTLSFLWYNLLKNPEAFHRAQKQVDEVVGDKVLSLDMLPKLTYLDSAIKETLRLNSPIPSFSVIPRDDCLLGGKYRIQATDAILLNLHGVHNDAAAWGSDYNEFKPERFLDGKFQTLPPSSWKPFGNGLRACIGRGFAEQEMILNTAMLLQRFSPEMVDPGYKLEIKSTLTIKPDGFYMRVRRRPGKSLLTGIPGGVPSQALQKQANDESNKATAADSTKEKGRKVKIFFGGNSGTCEGFAEALSTSLDEQGIRADIMNLDSAAENLSKDAANIIITASYEGQPPDNAKKFVSWLQKLEGPEALKGVQYSVMGVGNSDWVSTFHRIPKLIDEKMGALGADAILQAGFTNVKADLIGPFEDWSEEVVKTLLSAAGSKVEDDKPTLKVSIERSTVVKELGDEKMGIGNILQNRVLADNSVGPEKKHMEVRLPHGMKYEAGDYLVVQPRNPDEAVHRVMRHFGYDEQTKISVQGSKKKFLPTTPTPIEVFLRDYVELGIPVTKRQLKTIASFAKDKSADNLLQDDIVGQLADKRYTIVEVLIENSITLPFDVYIDMLLPLTPRQYSIASSPFAEGYEDVVCLTYDIHTGPALSGHGVFEGACSTFLGGRKPGDAISCFVRTTNVGFRLPGDTETPIMMFCAGTGIAPMRAFLQERAAIAEAGSRKLGPALLFFGSRDADKDFLYKSELAEWERLGIVTVHGAHSRMPDAGTEGHPKYVQDAIYEHRDQCAKLFDEGGKIYLCGSAARLGQSCATVCKKIYMERTEKSEEDAEKWLRSVQTDRYISDVY</sequence>
<dbReference type="SUPFAM" id="SSF52343">
    <property type="entry name" value="Ferredoxin reductase-like, C-terminal NADP-linked domain"/>
    <property type="match status" value="1"/>
</dbReference>
<evidence type="ECO:0000259" key="17">
    <source>
        <dbReference type="PROSITE" id="PS50902"/>
    </source>
</evidence>
<dbReference type="Proteomes" id="UP001271007">
    <property type="component" value="Unassembled WGS sequence"/>
</dbReference>
<dbReference type="PANTHER" id="PTHR19384:SF127">
    <property type="entry name" value="BIFUNCTIONAL CYTOCHROME P450_NADPH--P450 REDUCTASE"/>
    <property type="match status" value="1"/>
</dbReference>
<organism evidence="19 20">
    <name type="scientific">Extremus antarcticus</name>
    <dbReference type="NCBI Taxonomy" id="702011"/>
    <lineage>
        <taxon>Eukaryota</taxon>
        <taxon>Fungi</taxon>
        <taxon>Dikarya</taxon>
        <taxon>Ascomycota</taxon>
        <taxon>Pezizomycotina</taxon>
        <taxon>Dothideomycetes</taxon>
        <taxon>Dothideomycetidae</taxon>
        <taxon>Mycosphaerellales</taxon>
        <taxon>Extremaceae</taxon>
        <taxon>Extremus</taxon>
    </lineage>
</organism>
<evidence type="ECO:0000259" key="18">
    <source>
        <dbReference type="PROSITE" id="PS51384"/>
    </source>
</evidence>
<dbReference type="GO" id="GO:0003958">
    <property type="term" value="F:NADPH-hemoprotein reductase activity"/>
    <property type="evidence" value="ECO:0007669"/>
    <property type="project" value="UniProtKB-UniRule"/>
</dbReference>
<keyword evidence="9 14" id="KW-0521">NADP</keyword>
<dbReference type="InterPro" id="IPR017927">
    <property type="entry name" value="FAD-bd_FR_type"/>
</dbReference>
<dbReference type="InterPro" id="IPR008254">
    <property type="entry name" value="Flavodoxin/NO_synth"/>
</dbReference>
<dbReference type="InterPro" id="IPR029039">
    <property type="entry name" value="Flavoprotein-like_sf"/>
</dbReference>
<protein>
    <recommendedName>
        <fullName evidence="14">Bifunctional cytochrome P450/NADPH--P450 reductase</fullName>
    </recommendedName>
    <domain>
        <recommendedName>
            <fullName evidence="14">Cytochrome P450</fullName>
            <ecNumber evidence="14">1.14.14.1</ecNumber>
        </recommendedName>
    </domain>
    <domain>
        <recommendedName>
            <fullName evidence="14">NADPH--cytochrome P450 reductase</fullName>
            <ecNumber evidence="14">1.6.2.4</ecNumber>
        </recommendedName>
    </domain>
</protein>
<feature type="domain" description="FAD-binding FR-type" evidence="18">
    <location>
        <begin position="704"/>
        <end position="930"/>
    </location>
</feature>
<dbReference type="InterPro" id="IPR017972">
    <property type="entry name" value="Cyt_P450_CS"/>
</dbReference>
<dbReference type="GO" id="GO:0005829">
    <property type="term" value="C:cytosol"/>
    <property type="evidence" value="ECO:0007669"/>
    <property type="project" value="TreeGrafter"/>
</dbReference>
<dbReference type="PROSITE" id="PS50902">
    <property type="entry name" value="FLAVODOXIN_LIKE"/>
    <property type="match status" value="1"/>
</dbReference>
<evidence type="ECO:0000256" key="16">
    <source>
        <dbReference type="SAM" id="MobiDB-lite"/>
    </source>
</evidence>
<evidence type="ECO:0000256" key="11">
    <source>
        <dbReference type="ARBA" id="ARBA00023002"/>
    </source>
</evidence>
<evidence type="ECO:0000256" key="14">
    <source>
        <dbReference type="PIRNR" id="PIRNR000209"/>
    </source>
</evidence>
<evidence type="ECO:0000256" key="8">
    <source>
        <dbReference type="ARBA" id="ARBA00022827"/>
    </source>
</evidence>
<dbReference type="Gene3D" id="3.40.50.360">
    <property type="match status" value="1"/>
</dbReference>
<keyword evidence="11 14" id="KW-0560">Oxidoreductase</keyword>
<comment type="catalytic activity">
    <reaction evidence="14">
        <text>2 oxidized [cytochrome P450] + NADPH = 2 reduced [cytochrome P450] + NADP(+) + H(+)</text>
        <dbReference type="Rhea" id="RHEA:24040"/>
        <dbReference type="Rhea" id="RHEA-COMP:14627"/>
        <dbReference type="Rhea" id="RHEA-COMP:14628"/>
        <dbReference type="ChEBI" id="CHEBI:15378"/>
        <dbReference type="ChEBI" id="CHEBI:55376"/>
        <dbReference type="ChEBI" id="CHEBI:57783"/>
        <dbReference type="ChEBI" id="CHEBI:58349"/>
        <dbReference type="ChEBI" id="CHEBI:60344"/>
        <dbReference type="EC" id="1.6.2.4"/>
    </reaction>
</comment>
<keyword evidence="7 14" id="KW-0479">Metal-binding</keyword>
<dbReference type="InterPro" id="IPR017938">
    <property type="entry name" value="Riboflavin_synthase-like_b-brl"/>
</dbReference>
<keyword evidence="6 14" id="KW-0288">FMN</keyword>
<gene>
    <name evidence="19" type="ORF">LTR09_001851</name>
</gene>
<dbReference type="GO" id="GO:0050660">
    <property type="term" value="F:flavin adenine dinucleotide binding"/>
    <property type="evidence" value="ECO:0007669"/>
    <property type="project" value="TreeGrafter"/>
</dbReference>
<evidence type="ECO:0000313" key="19">
    <source>
        <dbReference type="EMBL" id="KAK3057667.1"/>
    </source>
</evidence>
<dbReference type="SUPFAM" id="SSF48264">
    <property type="entry name" value="Cytochrome P450"/>
    <property type="match status" value="1"/>
</dbReference>
<comment type="similarity">
    <text evidence="2 14">In the N-terminal section; belongs to the cytochrome P450 family.</text>
</comment>
<dbReference type="AlphaFoldDB" id="A0AAJ0GHH9"/>
<dbReference type="PANTHER" id="PTHR19384">
    <property type="entry name" value="NITRIC OXIDE SYNTHASE-RELATED"/>
    <property type="match status" value="1"/>
</dbReference>
<dbReference type="PRINTS" id="PR00463">
    <property type="entry name" value="EP450I"/>
</dbReference>
<dbReference type="EMBL" id="JAWDJX010000003">
    <property type="protein sequence ID" value="KAK3057667.1"/>
    <property type="molecule type" value="Genomic_DNA"/>
</dbReference>
<evidence type="ECO:0000256" key="15">
    <source>
        <dbReference type="PIRSR" id="PIRSR000209-1"/>
    </source>
</evidence>
<proteinExistence type="inferred from homology"/>
<dbReference type="InterPro" id="IPR023206">
    <property type="entry name" value="Bifunctional_P450_P450_red"/>
</dbReference>
<evidence type="ECO:0000313" key="20">
    <source>
        <dbReference type="Proteomes" id="UP001271007"/>
    </source>
</evidence>
<dbReference type="Pfam" id="PF00175">
    <property type="entry name" value="NAD_binding_1"/>
    <property type="match status" value="1"/>
</dbReference>
<dbReference type="InterPro" id="IPR023173">
    <property type="entry name" value="NADPH_Cyt_P450_Rdtase_alpha"/>
</dbReference>
<reference evidence="19" key="1">
    <citation type="submission" date="2023-04" db="EMBL/GenBank/DDBJ databases">
        <title>Black Yeasts Isolated from many extreme environments.</title>
        <authorList>
            <person name="Coleine C."/>
            <person name="Stajich J.E."/>
            <person name="Selbmann L."/>
        </authorList>
    </citation>
    <scope>NUCLEOTIDE SEQUENCE</scope>
    <source>
        <strain evidence="19">CCFEE 5312</strain>
    </source>
</reference>
<feature type="binding site" description="axial binding residue" evidence="15">
    <location>
        <position position="436"/>
    </location>
    <ligand>
        <name>heme</name>
        <dbReference type="ChEBI" id="CHEBI:30413"/>
    </ligand>
    <ligandPart>
        <name>Fe</name>
        <dbReference type="ChEBI" id="CHEBI:18248"/>
    </ligandPart>
</feature>
<keyword evidence="13 14" id="KW-0503">Monooxygenase</keyword>
<dbReference type="FunFam" id="1.10.630.10:FF:000040">
    <property type="entry name" value="Bifunctional cytochrome P450/NADPH--P450 reductase"/>
    <property type="match status" value="1"/>
</dbReference>
<evidence type="ECO:0000256" key="6">
    <source>
        <dbReference type="ARBA" id="ARBA00022643"/>
    </source>
</evidence>
<dbReference type="Gene3D" id="2.40.30.10">
    <property type="entry name" value="Translation factors"/>
    <property type="match status" value="1"/>
</dbReference>
<dbReference type="Gene3D" id="1.10.630.10">
    <property type="entry name" value="Cytochrome P450"/>
    <property type="match status" value="1"/>
</dbReference>
<feature type="region of interest" description="Disordered" evidence="16">
    <location>
        <begin position="1"/>
        <end position="34"/>
    </location>
</feature>
<evidence type="ECO:0000256" key="12">
    <source>
        <dbReference type="ARBA" id="ARBA00023004"/>
    </source>
</evidence>
<evidence type="ECO:0000256" key="9">
    <source>
        <dbReference type="ARBA" id="ARBA00022857"/>
    </source>
</evidence>
<keyword evidence="5 14" id="KW-0285">Flavoprotein</keyword>
<keyword evidence="10 14" id="KW-0249">Electron transport</keyword>
<dbReference type="InterPro" id="IPR001433">
    <property type="entry name" value="OxRdtase_FAD/NAD-bd"/>
</dbReference>
<dbReference type="InterPro" id="IPR036396">
    <property type="entry name" value="Cyt_P450_sf"/>
</dbReference>
<evidence type="ECO:0000256" key="4">
    <source>
        <dbReference type="ARBA" id="ARBA00022617"/>
    </source>
</evidence>
<dbReference type="Gene3D" id="3.40.50.80">
    <property type="entry name" value="Nucleotide-binding domain of ferredoxin-NADP reductase (FNR) module"/>
    <property type="match status" value="1"/>
</dbReference>
<dbReference type="GO" id="GO:0005506">
    <property type="term" value="F:iron ion binding"/>
    <property type="evidence" value="ECO:0007669"/>
    <property type="project" value="UniProtKB-UniRule"/>
</dbReference>
<accession>A0AAJ0GHH9</accession>
<evidence type="ECO:0000256" key="3">
    <source>
        <dbReference type="ARBA" id="ARBA00022448"/>
    </source>
</evidence>
<evidence type="ECO:0000256" key="10">
    <source>
        <dbReference type="ARBA" id="ARBA00022982"/>
    </source>
</evidence>
<feature type="domain" description="Flavodoxin-like" evidence="17">
    <location>
        <begin position="530"/>
        <end position="670"/>
    </location>
</feature>
<keyword evidence="3 14" id="KW-0813">Transport</keyword>
<evidence type="ECO:0000256" key="7">
    <source>
        <dbReference type="ARBA" id="ARBA00022723"/>
    </source>
</evidence>
<evidence type="ECO:0000256" key="5">
    <source>
        <dbReference type="ARBA" id="ARBA00022630"/>
    </source>
</evidence>
<evidence type="ECO:0000256" key="13">
    <source>
        <dbReference type="ARBA" id="ARBA00023033"/>
    </source>
</evidence>
<dbReference type="PIRSF" id="PIRSF000209">
    <property type="entry name" value="Bifunctional_P450_P450R"/>
    <property type="match status" value="1"/>
</dbReference>
<dbReference type="InterPro" id="IPR001128">
    <property type="entry name" value="Cyt_P450"/>
</dbReference>
<dbReference type="GO" id="GO:0070330">
    <property type="term" value="F:aromatase activity"/>
    <property type="evidence" value="ECO:0007669"/>
    <property type="project" value="UniProtKB-UniRule"/>
</dbReference>
<dbReference type="InterPro" id="IPR039261">
    <property type="entry name" value="FNR_nucleotide-bd"/>
</dbReference>
<comment type="catalytic activity">
    <reaction evidence="14">
        <text>an organic molecule + reduced [NADPH--hemoprotein reductase] + O2 = an alcohol + oxidized [NADPH--hemoprotein reductase] + H2O + H(+)</text>
        <dbReference type="Rhea" id="RHEA:17149"/>
        <dbReference type="Rhea" id="RHEA-COMP:11964"/>
        <dbReference type="Rhea" id="RHEA-COMP:11965"/>
        <dbReference type="ChEBI" id="CHEBI:15377"/>
        <dbReference type="ChEBI" id="CHEBI:15378"/>
        <dbReference type="ChEBI" id="CHEBI:15379"/>
        <dbReference type="ChEBI" id="CHEBI:30879"/>
        <dbReference type="ChEBI" id="CHEBI:57618"/>
        <dbReference type="ChEBI" id="CHEBI:58210"/>
        <dbReference type="ChEBI" id="CHEBI:142491"/>
        <dbReference type="EC" id="1.14.14.1"/>
    </reaction>
</comment>
<comment type="cofactor">
    <cofactor evidence="14">
        <name>FAD</name>
        <dbReference type="ChEBI" id="CHEBI:57692"/>
    </cofactor>
    <cofactor evidence="14">
        <name>FMN</name>
        <dbReference type="ChEBI" id="CHEBI:58210"/>
    </cofactor>
</comment>
<comment type="cofactor">
    <cofactor evidence="1 14 15">
        <name>heme</name>
        <dbReference type="ChEBI" id="CHEBI:30413"/>
    </cofactor>
</comment>
<dbReference type="Pfam" id="PF00667">
    <property type="entry name" value="FAD_binding_1"/>
    <property type="match status" value="1"/>
</dbReference>
<dbReference type="SUPFAM" id="SSF52218">
    <property type="entry name" value="Flavoproteins"/>
    <property type="match status" value="1"/>
</dbReference>
<feature type="region of interest" description="Disordered" evidence="16">
    <location>
        <begin position="498"/>
        <end position="522"/>
    </location>
</feature>
<keyword evidence="4 14" id="KW-0349">Heme</keyword>
<dbReference type="SUPFAM" id="SSF63380">
    <property type="entry name" value="Riboflavin synthase domain-like"/>
    <property type="match status" value="1"/>
</dbReference>
<dbReference type="PROSITE" id="PS00086">
    <property type="entry name" value="CYTOCHROME_P450"/>
    <property type="match status" value="1"/>
</dbReference>
<keyword evidence="20" id="KW-1185">Reference proteome</keyword>
<comment type="caution">
    <text evidence="19">The sequence shown here is derived from an EMBL/GenBank/DDBJ whole genome shotgun (WGS) entry which is preliminary data.</text>
</comment>
<dbReference type="PROSITE" id="PS51384">
    <property type="entry name" value="FAD_FR"/>
    <property type="match status" value="1"/>
</dbReference>
<dbReference type="CDD" id="cd06206">
    <property type="entry name" value="bifunctional_CYPOR"/>
    <property type="match status" value="1"/>
</dbReference>